<dbReference type="InterPro" id="IPR011989">
    <property type="entry name" value="ARM-like"/>
</dbReference>
<dbReference type="InterPro" id="IPR004155">
    <property type="entry name" value="PBS_lyase_HEAT"/>
</dbReference>
<keyword evidence="3" id="KW-1185">Reference proteome</keyword>
<keyword evidence="1" id="KW-1133">Transmembrane helix</keyword>
<dbReference type="SUPFAM" id="SSF48371">
    <property type="entry name" value="ARM repeat"/>
    <property type="match status" value="1"/>
</dbReference>
<feature type="transmembrane region" description="Helical" evidence="1">
    <location>
        <begin position="12"/>
        <end position="30"/>
    </location>
</feature>
<evidence type="ECO:0000313" key="2">
    <source>
        <dbReference type="EMBL" id="MDZ8119217.1"/>
    </source>
</evidence>
<gene>
    <name evidence="2" type="ORF">P9H32_11335</name>
</gene>
<proteinExistence type="predicted"/>
<keyword evidence="1" id="KW-0472">Membrane</keyword>
<dbReference type="Proteomes" id="UP001290861">
    <property type="component" value="Unassembled WGS sequence"/>
</dbReference>
<dbReference type="EMBL" id="JARVCO010000010">
    <property type="protein sequence ID" value="MDZ8119217.1"/>
    <property type="molecule type" value="Genomic_DNA"/>
</dbReference>
<evidence type="ECO:0000256" key="1">
    <source>
        <dbReference type="SAM" id="Phobius"/>
    </source>
</evidence>
<comment type="caution">
    <text evidence="2">The sequence shown here is derived from an EMBL/GenBank/DDBJ whole genome shotgun (WGS) entry which is preliminary data.</text>
</comment>
<dbReference type="InterPro" id="IPR016024">
    <property type="entry name" value="ARM-type_fold"/>
</dbReference>
<organism evidence="2 3">
    <name type="scientific">Pontiella agarivorans</name>
    <dbReference type="NCBI Taxonomy" id="3038953"/>
    <lineage>
        <taxon>Bacteria</taxon>
        <taxon>Pseudomonadati</taxon>
        <taxon>Kiritimatiellota</taxon>
        <taxon>Kiritimatiellia</taxon>
        <taxon>Kiritimatiellales</taxon>
        <taxon>Pontiellaceae</taxon>
        <taxon>Pontiella</taxon>
    </lineage>
</organism>
<keyword evidence="1" id="KW-0812">Transmembrane</keyword>
<evidence type="ECO:0000313" key="3">
    <source>
        <dbReference type="Proteomes" id="UP001290861"/>
    </source>
</evidence>
<dbReference type="Pfam" id="PF03130">
    <property type="entry name" value="HEAT_PBS"/>
    <property type="match status" value="1"/>
</dbReference>
<dbReference type="Gene3D" id="1.25.10.10">
    <property type="entry name" value="Leucine-rich Repeat Variant"/>
    <property type="match status" value="1"/>
</dbReference>
<protein>
    <submittedName>
        <fullName evidence="2">HEAT repeat domain-containing protein</fullName>
    </submittedName>
</protein>
<name>A0ABU5MYF8_9BACT</name>
<reference evidence="2 3" key="1">
    <citation type="journal article" date="2024" name="Appl. Environ. Microbiol.">
        <title>Pontiella agarivorans sp. nov., a novel marine anaerobic bacterium capable of degrading macroalgal polysaccharides and fixing nitrogen.</title>
        <authorList>
            <person name="Liu N."/>
            <person name="Kivenson V."/>
            <person name="Peng X."/>
            <person name="Cui Z."/>
            <person name="Lankiewicz T.S."/>
            <person name="Gosselin K.M."/>
            <person name="English C.J."/>
            <person name="Blair E.M."/>
            <person name="O'Malley M.A."/>
            <person name="Valentine D.L."/>
        </authorList>
    </citation>
    <scope>NUCLEOTIDE SEQUENCE [LARGE SCALE GENOMIC DNA]</scope>
    <source>
        <strain evidence="2 3">NLcol2</strain>
    </source>
</reference>
<accession>A0ABU5MYF8</accession>
<sequence>MKKTPKLETAIWIMFITVIVLYTIGARMIFTGVQRYANEAQAIYGGDHVGALIALVEDENASFEKRNSAIWALGQIGSERALPALHKQDTDELQEPPYDSTATIIQYGVEKSIRQINRFSVTRWMYRLL</sequence>
<dbReference type="RefSeq" id="WP_322609003.1">
    <property type="nucleotide sequence ID" value="NZ_JARVCO010000010.1"/>
</dbReference>